<reference evidence="5" key="1">
    <citation type="submission" date="2016-11" db="EMBL/GenBank/DDBJ databases">
        <authorList>
            <person name="Varghese N."/>
            <person name="Submissions S."/>
        </authorList>
    </citation>
    <scope>NUCLEOTIDE SEQUENCE [LARGE SCALE GENOMIC DNA]</scope>
    <source>
        <strain evidence="5">DSM 18016</strain>
    </source>
</reference>
<feature type="signal peptide" evidence="2">
    <location>
        <begin position="1"/>
        <end position="19"/>
    </location>
</feature>
<name>A0A1M6SHU9_9FLAO</name>
<keyword evidence="5" id="KW-1185">Reference proteome</keyword>
<dbReference type="InterPro" id="IPR026444">
    <property type="entry name" value="Secre_tail"/>
</dbReference>
<keyword evidence="1 2" id="KW-0732">Signal</keyword>
<dbReference type="NCBIfam" id="TIGR04183">
    <property type="entry name" value="Por_Secre_tail"/>
    <property type="match status" value="1"/>
</dbReference>
<dbReference type="Proteomes" id="UP000184498">
    <property type="component" value="Unassembled WGS sequence"/>
</dbReference>
<organism evidence="4 5">
    <name type="scientific">Epilithonimonas mollis</name>
    <dbReference type="NCBI Taxonomy" id="216903"/>
    <lineage>
        <taxon>Bacteria</taxon>
        <taxon>Pseudomonadati</taxon>
        <taxon>Bacteroidota</taxon>
        <taxon>Flavobacteriia</taxon>
        <taxon>Flavobacteriales</taxon>
        <taxon>Weeksellaceae</taxon>
        <taxon>Chryseobacterium group</taxon>
        <taxon>Epilithonimonas</taxon>
    </lineage>
</organism>
<dbReference type="RefSeq" id="WP_072998324.1">
    <property type="nucleotide sequence ID" value="NZ_FRAM01000002.1"/>
</dbReference>
<dbReference type="InterPro" id="IPR030916">
    <property type="entry name" value="ELWxxDGT_rpt"/>
</dbReference>
<dbReference type="STRING" id="216903.SAMN05444371_2466"/>
<dbReference type="NCBIfam" id="TIGR04534">
    <property type="entry name" value="ELWxxDGT_rpt"/>
    <property type="match status" value="4"/>
</dbReference>
<protein>
    <submittedName>
        <fullName evidence="4">Por secretion system C-terminal sorting domain-containing protein</fullName>
    </submittedName>
</protein>
<dbReference type="AlphaFoldDB" id="A0A1M6SHU9"/>
<accession>A0A1M6SHU9</accession>
<gene>
    <name evidence="4" type="ORF">SAMN05444371_2466</name>
</gene>
<evidence type="ECO:0000259" key="3">
    <source>
        <dbReference type="Pfam" id="PF18962"/>
    </source>
</evidence>
<evidence type="ECO:0000256" key="2">
    <source>
        <dbReference type="SAM" id="SignalP"/>
    </source>
</evidence>
<sequence length="550" mass="60472">MKSKFILAALLVSFLKINAQQSPVFKLVKDINPTGDSIPTDLINLNSKIYFAADDGVHGRELWVTDGTETKLVKDINPGENGSDISNFKVLNGKLIFTATDEANGNELWISDGTEAGTTLLKDMYPGSGGSYAFEFVEFNNALYFRSEDGVHGTELWKTDGTTAGTAMVTDLRPGEFGSNPSYFTVLNNKLYFNALDGFDFDNGDHGFELWVTDGTPAGTHLVKDINAESSNPSNLKAFGNKIYFNADDGTNGIELWATDGTSAGTYLVKDINTGGNGNSLPSDFIDFSGKLFFTAYSSETGREIWTTDGTEAGTKILKDVYQGIDNGVIPQFRYIIFKDKLFMTLKDAEHGGEIWTTDGTTEGTQLFKDINPGPGDSMGITQAPMLFQKLNNTLFFRAIYDEDYFQLWKSDGTSAGTEKITADPENPSQDAVGYIPYFTALEDKLYFTAKYNDQGYELWSVTADEAMSVTDINKNSFSIYPNPADNFINISGDNVITSVQVYDYSGKLLLNNPANSKKLELNISSLHKGNYVIKILSAQKSSSYKIIKK</sequence>
<proteinExistence type="predicted"/>
<feature type="domain" description="Secretion system C-terminal sorting" evidence="3">
    <location>
        <begin position="480"/>
        <end position="548"/>
    </location>
</feature>
<feature type="chain" id="PRO_5012748433" evidence="2">
    <location>
        <begin position="20"/>
        <end position="550"/>
    </location>
</feature>
<evidence type="ECO:0000313" key="4">
    <source>
        <dbReference type="EMBL" id="SHK44196.1"/>
    </source>
</evidence>
<dbReference type="OrthoDB" id="1489153at2"/>
<evidence type="ECO:0000313" key="5">
    <source>
        <dbReference type="Proteomes" id="UP000184498"/>
    </source>
</evidence>
<dbReference type="SUPFAM" id="SSF69304">
    <property type="entry name" value="Tricorn protease N-terminal domain"/>
    <property type="match status" value="1"/>
</dbReference>
<dbReference type="EMBL" id="FRAM01000002">
    <property type="protein sequence ID" value="SHK44196.1"/>
    <property type="molecule type" value="Genomic_DNA"/>
</dbReference>
<evidence type="ECO:0000256" key="1">
    <source>
        <dbReference type="ARBA" id="ARBA00022729"/>
    </source>
</evidence>
<dbReference type="Pfam" id="PF18962">
    <property type="entry name" value="Por_Secre_tail"/>
    <property type="match status" value="1"/>
</dbReference>